<protein>
    <submittedName>
        <fullName evidence="3">Lysophospholipase L1-like esterase</fullName>
    </submittedName>
</protein>
<evidence type="ECO:0000256" key="1">
    <source>
        <dbReference type="SAM" id="SignalP"/>
    </source>
</evidence>
<dbReference type="OrthoDB" id="9796689at2"/>
<feature type="signal peptide" evidence="1">
    <location>
        <begin position="1"/>
        <end position="26"/>
    </location>
</feature>
<dbReference type="GO" id="GO:0004622">
    <property type="term" value="F:phosphatidylcholine lysophospholipase activity"/>
    <property type="evidence" value="ECO:0007669"/>
    <property type="project" value="TreeGrafter"/>
</dbReference>
<feature type="domain" description="SGNH hydrolase-type esterase" evidence="2">
    <location>
        <begin position="35"/>
        <end position="220"/>
    </location>
</feature>
<dbReference type="Gene3D" id="3.40.50.1110">
    <property type="entry name" value="SGNH hydrolase"/>
    <property type="match status" value="1"/>
</dbReference>
<proteinExistence type="predicted"/>
<reference evidence="3 4" key="1">
    <citation type="submission" date="2018-09" db="EMBL/GenBank/DDBJ databases">
        <title>Genomic Encyclopedia of Archaeal and Bacterial Type Strains, Phase II (KMG-II): from individual species to whole genera.</title>
        <authorList>
            <person name="Goeker M."/>
        </authorList>
    </citation>
    <scope>NUCLEOTIDE SEQUENCE [LARGE SCALE GENOMIC DNA]</scope>
    <source>
        <strain evidence="3 4">DSM 27148</strain>
    </source>
</reference>
<gene>
    <name evidence="3" type="ORF">BC643_2021</name>
</gene>
<sequence>MLLRKTRISIIWACLAFFIAASSVNGQTSKVKIAFVGNSITEGVYDYGKKDPQVSYVTQFGNLMKDVYGDTLEILNAGVSGRMMTKHGTRPIWIEPKFAEALDFAPDICVIALGTNDSKPDLYDLVQKEFYSDYQDMIDTFRYINPNVRFVVCLPPPIFEGHPYSPESPHNDTLLVKYTIPLIDSIAKNNHLAVVDYHTALTDSICYFTDHLHPNVEGHKKLGKILFDEFIGQNIIGKTIQLMDSVEAVETKSTKLLEN</sequence>
<dbReference type="PANTHER" id="PTHR30383:SF5">
    <property type="entry name" value="SGNH HYDROLASE-TYPE ESTERASE DOMAIN-CONTAINING PROTEIN"/>
    <property type="match status" value="1"/>
</dbReference>
<feature type="chain" id="PRO_5019221316" evidence="1">
    <location>
        <begin position="27"/>
        <end position="259"/>
    </location>
</feature>
<dbReference type="EMBL" id="RAPN01000001">
    <property type="protein sequence ID" value="RKD91659.1"/>
    <property type="molecule type" value="Genomic_DNA"/>
</dbReference>
<organism evidence="3 4">
    <name type="scientific">Mangrovibacterium diazotrophicum</name>
    <dbReference type="NCBI Taxonomy" id="1261403"/>
    <lineage>
        <taxon>Bacteria</taxon>
        <taxon>Pseudomonadati</taxon>
        <taxon>Bacteroidota</taxon>
        <taxon>Bacteroidia</taxon>
        <taxon>Marinilabiliales</taxon>
        <taxon>Prolixibacteraceae</taxon>
        <taxon>Mangrovibacterium</taxon>
    </lineage>
</organism>
<dbReference type="InterPro" id="IPR036514">
    <property type="entry name" value="SGNH_hydro_sf"/>
</dbReference>
<dbReference type="AlphaFoldDB" id="A0A419W870"/>
<dbReference type="Pfam" id="PF13472">
    <property type="entry name" value="Lipase_GDSL_2"/>
    <property type="match status" value="1"/>
</dbReference>
<evidence type="ECO:0000313" key="4">
    <source>
        <dbReference type="Proteomes" id="UP000283387"/>
    </source>
</evidence>
<keyword evidence="1" id="KW-0732">Signal</keyword>
<dbReference type="PANTHER" id="PTHR30383">
    <property type="entry name" value="THIOESTERASE 1/PROTEASE 1/LYSOPHOSPHOLIPASE L1"/>
    <property type="match status" value="1"/>
</dbReference>
<dbReference type="SUPFAM" id="SSF52266">
    <property type="entry name" value="SGNH hydrolase"/>
    <property type="match status" value="1"/>
</dbReference>
<dbReference type="InterPro" id="IPR013830">
    <property type="entry name" value="SGNH_hydro"/>
</dbReference>
<dbReference type="InterPro" id="IPR051532">
    <property type="entry name" value="Ester_Hydrolysis_Enzymes"/>
</dbReference>
<dbReference type="RefSeq" id="WP_120272938.1">
    <property type="nucleotide sequence ID" value="NZ_RAPN01000001.1"/>
</dbReference>
<accession>A0A419W870</accession>
<comment type="caution">
    <text evidence="3">The sequence shown here is derived from an EMBL/GenBank/DDBJ whole genome shotgun (WGS) entry which is preliminary data.</text>
</comment>
<dbReference type="Proteomes" id="UP000283387">
    <property type="component" value="Unassembled WGS sequence"/>
</dbReference>
<name>A0A419W870_9BACT</name>
<evidence type="ECO:0000313" key="3">
    <source>
        <dbReference type="EMBL" id="RKD91659.1"/>
    </source>
</evidence>
<evidence type="ECO:0000259" key="2">
    <source>
        <dbReference type="Pfam" id="PF13472"/>
    </source>
</evidence>
<keyword evidence="4" id="KW-1185">Reference proteome</keyword>